<keyword evidence="1" id="KW-0812">Transmembrane</keyword>
<evidence type="ECO:0000256" key="1">
    <source>
        <dbReference type="SAM" id="Phobius"/>
    </source>
</evidence>
<dbReference type="Gene3D" id="1.20.1250.20">
    <property type="entry name" value="MFS general substrate transporter like domains"/>
    <property type="match status" value="1"/>
</dbReference>
<feature type="transmembrane region" description="Helical" evidence="1">
    <location>
        <begin position="363"/>
        <end position="384"/>
    </location>
</feature>
<dbReference type="InterPro" id="IPR011701">
    <property type="entry name" value="MFS"/>
</dbReference>
<dbReference type="SUPFAM" id="SSF103473">
    <property type="entry name" value="MFS general substrate transporter"/>
    <property type="match status" value="1"/>
</dbReference>
<dbReference type="PANTHER" id="PTHR23542:SF1">
    <property type="entry name" value="MAJOR FACILITATOR SUPERFAMILY (MFS) PROFILE DOMAIN-CONTAINING PROTEIN"/>
    <property type="match status" value="1"/>
</dbReference>
<feature type="transmembrane region" description="Helical" evidence="1">
    <location>
        <begin position="87"/>
        <end position="104"/>
    </location>
</feature>
<evidence type="ECO:0000313" key="2">
    <source>
        <dbReference type="EMBL" id="GAA3625667.1"/>
    </source>
</evidence>
<gene>
    <name evidence="2" type="ORF">GCM10022236_29940</name>
</gene>
<evidence type="ECO:0000313" key="3">
    <source>
        <dbReference type="Proteomes" id="UP001501490"/>
    </source>
</evidence>
<dbReference type="Proteomes" id="UP001501490">
    <property type="component" value="Unassembled WGS sequence"/>
</dbReference>
<organism evidence="2 3">
    <name type="scientific">Microlunatus ginsengisoli</name>
    <dbReference type="NCBI Taxonomy" id="363863"/>
    <lineage>
        <taxon>Bacteria</taxon>
        <taxon>Bacillati</taxon>
        <taxon>Actinomycetota</taxon>
        <taxon>Actinomycetes</taxon>
        <taxon>Propionibacteriales</taxon>
        <taxon>Propionibacteriaceae</taxon>
        <taxon>Microlunatus</taxon>
    </lineage>
</organism>
<keyword evidence="1" id="KW-1133">Transmembrane helix</keyword>
<sequence>MPSVALGTGAGAYVRLLRHGPALRPFLAANLARLPISVGPLGMLLLVEQSRGSYGLAGLVTGAYAIGVAVGSPLWGRAMDRVGQRRVLVPTSLVCAALIVVLALCTRGGVPGPGLVALAAVAGLTYPPTNPALRAAWRVIFPDPADRRVAFALDATSVELLFVGGPLLLSALLVLTPPVVPLLVTAGCMAVGGLLFCATAASAALSGGRIQRPPAAPTGRNGQARTALTVPGVASILLVMVALSIGFGQLDASMAATAAELLGGPQRLGVLFTAIAGGSALGGLIYGSRTWPFREQQAVPVLLGAFAVFLALISVLLRLQLTTLWVLLPVLFLTGLTVAPTLVMQQALLDQVTPLHRLNEAQAFLGSANTTGAAIGTAIAGFLIDLSGVVASFGGAATFAACAAVVALSSRRRLPGPVVPSVPAPPVQVASTSAEPVACPAECG</sequence>
<dbReference type="RefSeq" id="WP_344805925.1">
    <property type="nucleotide sequence ID" value="NZ_BAABAB010000022.1"/>
</dbReference>
<feature type="transmembrane region" description="Helical" evidence="1">
    <location>
        <begin position="179"/>
        <end position="205"/>
    </location>
</feature>
<protein>
    <submittedName>
        <fullName evidence="2">MFS transporter</fullName>
    </submittedName>
</protein>
<accession>A0ABP7A667</accession>
<feature type="transmembrane region" description="Helical" evidence="1">
    <location>
        <begin position="110"/>
        <end position="128"/>
    </location>
</feature>
<feature type="transmembrane region" description="Helical" evidence="1">
    <location>
        <begin position="53"/>
        <end position="75"/>
    </location>
</feature>
<comment type="caution">
    <text evidence="2">The sequence shown here is derived from an EMBL/GenBank/DDBJ whole genome shotgun (WGS) entry which is preliminary data.</text>
</comment>
<keyword evidence="3" id="KW-1185">Reference proteome</keyword>
<feature type="transmembrane region" description="Helical" evidence="1">
    <location>
        <begin position="390"/>
        <end position="408"/>
    </location>
</feature>
<dbReference type="Pfam" id="PF07690">
    <property type="entry name" value="MFS_1"/>
    <property type="match status" value="1"/>
</dbReference>
<dbReference type="PANTHER" id="PTHR23542">
    <property type="match status" value="1"/>
</dbReference>
<feature type="transmembrane region" description="Helical" evidence="1">
    <location>
        <begin position="298"/>
        <end position="317"/>
    </location>
</feature>
<proteinExistence type="predicted"/>
<reference evidence="3" key="1">
    <citation type="journal article" date="2019" name="Int. J. Syst. Evol. Microbiol.">
        <title>The Global Catalogue of Microorganisms (GCM) 10K type strain sequencing project: providing services to taxonomists for standard genome sequencing and annotation.</title>
        <authorList>
            <consortium name="The Broad Institute Genomics Platform"/>
            <consortium name="The Broad Institute Genome Sequencing Center for Infectious Disease"/>
            <person name="Wu L."/>
            <person name="Ma J."/>
        </authorList>
    </citation>
    <scope>NUCLEOTIDE SEQUENCE [LARGE SCALE GENOMIC DNA]</scope>
    <source>
        <strain evidence="3">JCM 16929</strain>
    </source>
</reference>
<feature type="transmembrane region" description="Helical" evidence="1">
    <location>
        <begin position="268"/>
        <end position="286"/>
    </location>
</feature>
<feature type="transmembrane region" description="Helical" evidence="1">
    <location>
        <begin position="323"/>
        <end position="343"/>
    </location>
</feature>
<keyword evidence="1" id="KW-0472">Membrane</keyword>
<name>A0ABP7A667_9ACTN</name>
<dbReference type="InterPro" id="IPR036259">
    <property type="entry name" value="MFS_trans_sf"/>
</dbReference>
<dbReference type="EMBL" id="BAABAB010000022">
    <property type="protein sequence ID" value="GAA3625667.1"/>
    <property type="molecule type" value="Genomic_DNA"/>
</dbReference>
<feature type="transmembrane region" description="Helical" evidence="1">
    <location>
        <begin position="226"/>
        <end position="248"/>
    </location>
</feature>
<feature type="transmembrane region" description="Helical" evidence="1">
    <location>
        <begin position="149"/>
        <end position="173"/>
    </location>
</feature>